<evidence type="ECO:0000256" key="2">
    <source>
        <dbReference type="ARBA" id="ARBA00022475"/>
    </source>
</evidence>
<evidence type="ECO:0000259" key="7">
    <source>
        <dbReference type="PROSITE" id="PS50190"/>
    </source>
</evidence>
<protein>
    <submittedName>
        <fullName evidence="8">PH and SEC7 domain-containing protein 4</fullName>
    </submittedName>
</protein>
<dbReference type="Pfam" id="PF15410">
    <property type="entry name" value="PH_9"/>
    <property type="match status" value="1"/>
</dbReference>
<dbReference type="GO" id="GO:0032012">
    <property type="term" value="P:regulation of ARF protein signal transduction"/>
    <property type="evidence" value="ECO:0007669"/>
    <property type="project" value="InterPro"/>
</dbReference>
<dbReference type="Gene3D" id="2.30.29.30">
    <property type="entry name" value="Pleckstrin-homology domain (PH domain)/Phosphotyrosine-binding domain (PTB)"/>
    <property type="match status" value="1"/>
</dbReference>
<keyword evidence="3" id="KW-0344">Guanine-nucleotide releasing factor</keyword>
<dbReference type="GO" id="GO:0005085">
    <property type="term" value="F:guanyl-nucleotide exchange factor activity"/>
    <property type="evidence" value="ECO:0007669"/>
    <property type="project" value="UniProtKB-KW"/>
</dbReference>
<dbReference type="InterPro" id="IPR001849">
    <property type="entry name" value="PH_domain"/>
</dbReference>
<name>A0A151NTV2_ALLMI</name>
<accession>A0A151NTV2</accession>
<dbReference type="FunFam" id="2.30.29.30:FF:000267">
    <property type="entry name" value="PH and SEC7 domain-containing protein 4"/>
    <property type="match status" value="1"/>
</dbReference>
<evidence type="ECO:0000259" key="6">
    <source>
        <dbReference type="PROSITE" id="PS50003"/>
    </source>
</evidence>
<feature type="region of interest" description="Disordered" evidence="5">
    <location>
        <begin position="451"/>
        <end position="473"/>
    </location>
</feature>
<feature type="region of interest" description="Disordered" evidence="5">
    <location>
        <begin position="33"/>
        <end position="279"/>
    </location>
</feature>
<dbReference type="InterPro" id="IPR000904">
    <property type="entry name" value="Sec7_dom"/>
</dbReference>
<evidence type="ECO:0000313" key="8">
    <source>
        <dbReference type="EMBL" id="KYO40286.1"/>
    </source>
</evidence>
<dbReference type="PANTHER" id="PTHR10663">
    <property type="entry name" value="GUANYL-NUCLEOTIDE EXCHANGE FACTOR"/>
    <property type="match status" value="1"/>
</dbReference>
<feature type="compositionally biased region" description="Polar residues" evidence="5">
    <location>
        <begin position="267"/>
        <end position="276"/>
    </location>
</feature>
<dbReference type="Pfam" id="PF01369">
    <property type="entry name" value="Sec7"/>
    <property type="match status" value="1"/>
</dbReference>
<dbReference type="InterPro" id="IPR035999">
    <property type="entry name" value="Sec7_dom_sf"/>
</dbReference>
<dbReference type="PANTHER" id="PTHR10663:SF338">
    <property type="entry name" value="PH AND SEC7 DOMAIN-CONTAINING PROTEIN 4"/>
    <property type="match status" value="1"/>
</dbReference>
<feature type="compositionally biased region" description="Polar residues" evidence="5">
    <location>
        <begin position="203"/>
        <end position="221"/>
    </location>
</feature>
<dbReference type="SUPFAM" id="SSF50729">
    <property type="entry name" value="PH domain-like"/>
    <property type="match status" value="1"/>
</dbReference>
<keyword evidence="2" id="KW-1003">Cell membrane</keyword>
<dbReference type="InterPro" id="IPR011993">
    <property type="entry name" value="PH-like_dom_sf"/>
</dbReference>
<keyword evidence="4" id="KW-0472">Membrane</keyword>
<feature type="compositionally biased region" description="Basic residues" evidence="5">
    <location>
        <begin position="732"/>
        <end position="746"/>
    </location>
</feature>
<keyword evidence="9" id="KW-1185">Reference proteome</keyword>
<dbReference type="Proteomes" id="UP000050525">
    <property type="component" value="Unassembled WGS sequence"/>
</dbReference>
<dbReference type="SUPFAM" id="SSF48425">
    <property type="entry name" value="Sec7 domain"/>
    <property type="match status" value="1"/>
</dbReference>
<dbReference type="Gene3D" id="1.10.1000.11">
    <property type="entry name" value="Arf Nucleotide-binding Site Opener,domain 2"/>
    <property type="match status" value="1"/>
</dbReference>
<feature type="domain" description="SEC7" evidence="7">
    <location>
        <begin position="249"/>
        <end position="443"/>
    </location>
</feature>
<sequence length="746" mass="81672">MGGSPHRALTAEALLQASLAQVQQCVLDLQNAMEVSQQPLHPGPPASMEEEDEEEEEDEDENKEEEGSSGMEEQEEEELEQLFHTNPLFHAPHMCTSPNQQAEWGVPAYRPHPPEDPGQDLADAPQMDGAWEQGEELPAGPPTDSVQELQVDASPGTPTGHREAGPPDPQAVGLINPSRLGGVLAPQMEQPPGSPAPGLASGTVPSRAQEGSAQPQVTGSRQGEVAAPGPSAPAAMEEAEGPPPDPPAQLPMEKEDKEEEMEDEGQLSFSAPTTGDATVANGEALGMTEARAAARSLAARLYHLDGFKRSQVASYLRKNTAFSQAVAEEYVAFFHFSGQSLDQALRTFLSTFVLTGETQERERILRHFSSHFHQGNPHAFPSPDAVHTLTCALMLLNTDLHGPNLGRSMTCHQFVANLDGLMDNGQNFPKEQLKALYHSIRNQKLEWAVDEEEPDGAAGLNPEHSDPLASPVPAPDAPTYCQGLLARKLHAEADGRRTPWGRRGWKTFYTVLKGNQLYFLKAENEAEGQGAEEPLGVHHALAEHESQYSKRPHVFRLQTADWRVVLFQAPSAEEMSLWVARINLVAAALSAPPFPAAVGSQRKFVRPVLPTARSRGSLEEQLRAHEAWLAQAAAELGELQRSLPEPRSRSRGLDDYRLRKDYLLYERRRLETYVRVLEARLAGGEVGPGGWEKRLEPPPPPAELPRAQSSPSLARPTPASAKVKRNVSERRTIRRVIVPRRPRPPL</sequence>
<dbReference type="eggNOG" id="KOG0932">
    <property type="taxonomic scope" value="Eukaryota"/>
</dbReference>
<dbReference type="SMART" id="SM00233">
    <property type="entry name" value="PH"/>
    <property type="match status" value="1"/>
</dbReference>
<dbReference type="STRING" id="8496.A0A151NTV2"/>
<dbReference type="InterPro" id="IPR023394">
    <property type="entry name" value="Sec7_C_sf"/>
</dbReference>
<evidence type="ECO:0000256" key="4">
    <source>
        <dbReference type="ARBA" id="ARBA00023136"/>
    </source>
</evidence>
<feature type="compositionally biased region" description="Acidic residues" evidence="5">
    <location>
        <begin position="256"/>
        <end position="265"/>
    </location>
</feature>
<dbReference type="AlphaFoldDB" id="A0A151NTV2"/>
<dbReference type="EMBL" id="AKHW03001979">
    <property type="protein sequence ID" value="KYO40286.1"/>
    <property type="molecule type" value="Genomic_DNA"/>
</dbReference>
<comment type="caution">
    <text evidence="8">The sequence shown here is derived from an EMBL/GenBank/DDBJ whole genome shotgun (WGS) entry which is preliminary data.</text>
</comment>
<organism evidence="8 9">
    <name type="scientific">Alligator mississippiensis</name>
    <name type="common">American alligator</name>
    <dbReference type="NCBI Taxonomy" id="8496"/>
    <lineage>
        <taxon>Eukaryota</taxon>
        <taxon>Metazoa</taxon>
        <taxon>Chordata</taxon>
        <taxon>Craniata</taxon>
        <taxon>Vertebrata</taxon>
        <taxon>Euteleostomi</taxon>
        <taxon>Archelosauria</taxon>
        <taxon>Archosauria</taxon>
        <taxon>Crocodylia</taxon>
        <taxon>Alligatoridae</taxon>
        <taxon>Alligatorinae</taxon>
        <taxon>Alligator</taxon>
    </lineage>
</organism>
<evidence type="ECO:0000256" key="3">
    <source>
        <dbReference type="ARBA" id="ARBA00022658"/>
    </source>
</evidence>
<feature type="compositionally biased region" description="Low complexity" evidence="5">
    <location>
        <begin position="223"/>
        <end position="236"/>
    </location>
</feature>
<dbReference type="PROSITE" id="PS50190">
    <property type="entry name" value="SEC7"/>
    <property type="match status" value="1"/>
</dbReference>
<evidence type="ECO:0000256" key="5">
    <source>
        <dbReference type="SAM" id="MobiDB-lite"/>
    </source>
</evidence>
<dbReference type="InterPro" id="IPR041681">
    <property type="entry name" value="PH_9"/>
</dbReference>
<dbReference type="GO" id="GO:0032587">
    <property type="term" value="C:ruffle membrane"/>
    <property type="evidence" value="ECO:0007669"/>
    <property type="project" value="UniProtKB-SubCell"/>
</dbReference>
<comment type="subcellular location">
    <subcellularLocation>
        <location evidence="1">Cell projection</location>
        <location evidence="1">Ruffle membrane</location>
    </subcellularLocation>
</comment>
<feature type="region of interest" description="Disordered" evidence="5">
    <location>
        <begin position="687"/>
        <end position="746"/>
    </location>
</feature>
<evidence type="ECO:0000256" key="1">
    <source>
        <dbReference type="ARBA" id="ARBA00004632"/>
    </source>
</evidence>
<feature type="compositionally biased region" description="Acidic residues" evidence="5">
    <location>
        <begin position="48"/>
        <end position="64"/>
    </location>
</feature>
<reference evidence="8 9" key="1">
    <citation type="journal article" date="2012" name="Genome Biol.">
        <title>Sequencing three crocodilian genomes to illuminate the evolution of archosaurs and amniotes.</title>
        <authorList>
            <person name="St John J.A."/>
            <person name="Braun E.L."/>
            <person name="Isberg S.R."/>
            <person name="Miles L.G."/>
            <person name="Chong A.Y."/>
            <person name="Gongora J."/>
            <person name="Dalzell P."/>
            <person name="Moran C."/>
            <person name="Bed'hom B."/>
            <person name="Abzhanov A."/>
            <person name="Burgess S.C."/>
            <person name="Cooksey A.M."/>
            <person name="Castoe T.A."/>
            <person name="Crawford N.G."/>
            <person name="Densmore L.D."/>
            <person name="Drew J.C."/>
            <person name="Edwards S.V."/>
            <person name="Faircloth B.C."/>
            <person name="Fujita M.K."/>
            <person name="Greenwold M.J."/>
            <person name="Hoffmann F.G."/>
            <person name="Howard J.M."/>
            <person name="Iguchi T."/>
            <person name="Janes D.E."/>
            <person name="Khan S.Y."/>
            <person name="Kohno S."/>
            <person name="de Koning A.J."/>
            <person name="Lance S.L."/>
            <person name="McCarthy F.M."/>
            <person name="McCormack J.E."/>
            <person name="Merchant M.E."/>
            <person name="Peterson D.G."/>
            <person name="Pollock D.D."/>
            <person name="Pourmand N."/>
            <person name="Raney B.J."/>
            <person name="Roessler K.A."/>
            <person name="Sanford J.R."/>
            <person name="Sawyer R.H."/>
            <person name="Schmidt C.J."/>
            <person name="Triplett E.W."/>
            <person name="Tuberville T.D."/>
            <person name="Venegas-Anaya M."/>
            <person name="Howard J.T."/>
            <person name="Jarvis E.D."/>
            <person name="Guillette L.J.Jr."/>
            <person name="Glenn T.C."/>
            <person name="Green R.E."/>
            <person name="Ray D.A."/>
        </authorList>
    </citation>
    <scope>NUCLEOTIDE SEQUENCE [LARGE SCALE GENOMIC DNA]</scope>
    <source>
        <strain evidence="8">KSC_2009_1</strain>
    </source>
</reference>
<evidence type="ECO:0000313" key="9">
    <source>
        <dbReference type="Proteomes" id="UP000050525"/>
    </source>
</evidence>
<proteinExistence type="predicted"/>
<dbReference type="SMART" id="SM00222">
    <property type="entry name" value="Sec7"/>
    <property type="match status" value="1"/>
</dbReference>
<feature type="domain" description="PH" evidence="6">
    <location>
        <begin position="478"/>
        <end position="587"/>
    </location>
</feature>
<dbReference type="CDD" id="cd00171">
    <property type="entry name" value="Sec7"/>
    <property type="match status" value="1"/>
</dbReference>
<dbReference type="PROSITE" id="PS50003">
    <property type="entry name" value="PH_DOMAIN"/>
    <property type="match status" value="1"/>
</dbReference>
<gene>
    <name evidence="8" type="primary">PSD4</name>
    <name evidence="8" type="ORF">Y1Q_0004397</name>
</gene>